<feature type="compositionally biased region" description="Low complexity" evidence="4">
    <location>
        <begin position="321"/>
        <end position="333"/>
    </location>
</feature>
<dbReference type="GO" id="GO:0005634">
    <property type="term" value="C:nucleus"/>
    <property type="evidence" value="ECO:0007669"/>
    <property type="project" value="UniProtKB-SubCell"/>
</dbReference>
<gene>
    <name evidence="5" type="ORF">FKW77_008493</name>
</gene>
<keyword evidence="6" id="KW-1185">Reference proteome</keyword>
<evidence type="ECO:0000313" key="5">
    <source>
        <dbReference type="EMBL" id="QDS76215.1"/>
    </source>
</evidence>
<dbReference type="Proteomes" id="UP000316270">
    <property type="component" value="Chromosome 14"/>
</dbReference>
<evidence type="ECO:0000313" key="6">
    <source>
        <dbReference type="Proteomes" id="UP000316270"/>
    </source>
</evidence>
<dbReference type="InterPro" id="IPR036420">
    <property type="entry name" value="BRCT_dom_sf"/>
</dbReference>
<name>A0A517LKP4_9PEZI</name>
<comment type="subcellular location">
    <subcellularLocation>
        <location evidence="1">Nucleus</location>
    </subcellularLocation>
</comment>
<evidence type="ECO:0000256" key="4">
    <source>
        <dbReference type="SAM" id="MobiDB-lite"/>
    </source>
</evidence>
<evidence type="ECO:0000256" key="3">
    <source>
        <dbReference type="ARBA" id="ARBA00023242"/>
    </source>
</evidence>
<feature type="region of interest" description="Disordered" evidence="4">
    <location>
        <begin position="193"/>
        <end position="346"/>
    </location>
</feature>
<reference evidence="5 6" key="1">
    <citation type="submission" date="2019-07" db="EMBL/GenBank/DDBJ databases">
        <title>Finished genome of Venturia effusa.</title>
        <authorList>
            <person name="Young C.A."/>
            <person name="Cox M.P."/>
            <person name="Ganley A.R.D."/>
            <person name="David W.J."/>
        </authorList>
    </citation>
    <scope>NUCLEOTIDE SEQUENCE [LARGE SCALE GENOMIC DNA]</scope>
    <source>
        <strain evidence="6">albino</strain>
    </source>
</reference>
<sequence>MAVLVDSSKPFPDHVAFLWTDNLKDVSGARKQAIGRGRTIISRTFAGDLIIGPDAQEESQRAPVPLASINAEEFIIGEEKESHIQLELTALIPPYIYVRRPDRSTVILRPETDPVKCCALSHGDAIHFLDPNVSIVVKMRLEDVQVASSAAEPVVNANAAVKTRKYIGPLALNVLGTPDIAFAVDQVAETPISATIPQSPKSANSDTSDGRELPESYLANLDSQPRRPSITTTIASNSRKRQRDEDADSEAEKSAKKPRDAAQNDGAPERVSTIDEDEPDFAAPAQKRRGRPKKGTIKSHSSKPSSKNAVGTPKSERDIETATPRSSARSTTSKSNGSPSLSSFDDAKPTVVFSGSNFKTLIHQKSLFAKVATVKEIFDKNTTLLCIGGGLKKMPKILSAVALGKPIVSDKWAQECAKAKGRLDIELFLARDEETEKKWGVPERWSAGESPCEDMLKGHTLYVTPSLKNDYGQGFKAIEDLAKLVGVKKVVSKPSRAAPPDEENVILMGLAKGDLDAVALHAEGRKIYEKDLLPISILRGELCLDDFETVPQLGISAVNKRGGKKAKK</sequence>
<feature type="compositionally biased region" description="Polar residues" evidence="4">
    <location>
        <begin position="334"/>
        <end position="343"/>
    </location>
</feature>
<accession>A0A517LKP4</accession>
<protein>
    <recommendedName>
        <fullName evidence="7">BRCT domain-containing protein</fullName>
    </recommendedName>
</protein>
<dbReference type="PANTHER" id="PTHR23196">
    <property type="entry name" value="PAX TRANSCRIPTION ACTIVATION DOMAIN INTERACTING PROTEIN"/>
    <property type="match status" value="1"/>
</dbReference>
<dbReference type="STRING" id="50376.A0A517LKP4"/>
<feature type="compositionally biased region" description="Basic residues" evidence="4">
    <location>
        <begin position="286"/>
        <end position="301"/>
    </location>
</feature>
<evidence type="ECO:0000256" key="2">
    <source>
        <dbReference type="ARBA" id="ARBA00022763"/>
    </source>
</evidence>
<keyword evidence="3" id="KW-0539">Nucleus</keyword>
<keyword evidence="2" id="KW-0227">DNA damage</keyword>
<dbReference type="AlphaFoldDB" id="A0A517LKP4"/>
<feature type="compositionally biased region" description="Basic and acidic residues" evidence="4">
    <location>
        <begin position="250"/>
        <end position="262"/>
    </location>
</feature>
<organism evidence="5 6">
    <name type="scientific">Venturia effusa</name>
    <dbReference type="NCBI Taxonomy" id="50376"/>
    <lineage>
        <taxon>Eukaryota</taxon>
        <taxon>Fungi</taxon>
        <taxon>Dikarya</taxon>
        <taxon>Ascomycota</taxon>
        <taxon>Pezizomycotina</taxon>
        <taxon>Dothideomycetes</taxon>
        <taxon>Pleosporomycetidae</taxon>
        <taxon>Venturiales</taxon>
        <taxon>Venturiaceae</taxon>
        <taxon>Venturia</taxon>
    </lineage>
</organism>
<dbReference type="CDD" id="cd17744">
    <property type="entry name" value="BRCT_MDC1_rpt1"/>
    <property type="match status" value="1"/>
</dbReference>
<dbReference type="Gene3D" id="3.40.50.10190">
    <property type="entry name" value="BRCT domain"/>
    <property type="match status" value="1"/>
</dbReference>
<dbReference type="PANTHER" id="PTHR23196:SF1">
    <property type="entry name" value="PAX-INTERACTING PROTEIN 1"/>
    <property type="match status" value="1"/>
</dbReference>
<evidence type="ECO:0008006" key="7">
    <source>
        <dbReference type="Google" id="ProtNLM"/>
    </source>
</evidence>
<dbReference type="GO" id="GO:0006974">
    <property type="term" value="P:DNA damage response"/>
    <property type="evidence" value="ECO:0007669"/>
    <property type="project" value="UniProtKB-KW"/>
</dbReference>
<dbReference type="EMBL" id="CP042198">
    <property type="protein sequence ID" value="QDS76215.1"/>
    <property type="molecule type" value="Genomic_DNA"/>
</dbReference>
<dbReference type="SUPFAM" id="SSF52113">
    <property type="entry name" value="BRCT domain"/>
    <property type="match status" value="1"/>
</dbReference>
<feature type="compositionally biased region" description="Polar residues" evidence="4">
    <location>
        <begin position="193"/>
        <end position="207"/>
    </location>
</feature>
<dbReference type="InterPro" id="IPR051579">
    <property type="entry name" value="DDR_Transcriptional_Reg"/>
</dbReference>
<dbReference type="OrthoDB" id="342264at2759"/>
<evidence type="ECO:0000256" key="1">
    <source>
        <dbReference type="ARBA" id="ARBA00004123"/>
    </source>
</evidence>
<proteinExistence type="predicted"/>